<dbReference type="InterPro" id="IPR042530">
    <property type="entry name" value="EME1/EME2_C"/>
</dbReference>
<keyword evidence="9 13" id="KW-0460">Magnesium</keyword>
<keyword evidence="15" id="KW-1185">Reference proteome</keyword>
<sequence>MSGSGKRVTVTREYPRKLFFEKVLLDWKAASDVKGKYVVDKALQGVRSFPIEIEGYTELRKIHGIGETIATRLDSAWEYFVEVSTDGESAEGIRLRDVKALKKGAAMPFLVNAKVAKGQPRVPYVSKEAMAAVKGTTGAVVKDKAPAAAKSTTTLSRKTPSSNFDQISGPSGVVGSIGGAGASRNVVAEVNSDSQGSETYIFYDPTRNYDGSQVILIVDNREERPGKGRAKKSISEHLTKLGVAFDLRTLSVGDFLWILRLPDGTELTLDYVVERKTWDDLKSSIRASRYHEQKLRLKKSAIRNVVLVAEGGDANDRSLEQALASTSVENQFFIQRTGNLEGTAKFLNSVSTRLTNRIKTDHFVGLSYESLQSEFRKTKTITVTDLFLRQLTVCPQLSVEKARVIVERFPTMRTLVDFYRQARDRGDNQDLILHETLPQIGKALSRSVAQFFSC</sequence>
<protein>
    <recommendedName>
        <fullName evidence="13">Crossover junction endonuclease MUS81</fullName>
        <ecNumber evidence="13">3.1.22.-</ecNumber>
    </recommendedName>
</protein>
<evidence type="ECO:0000256" key="5">
    <source>
        <dbReference type="ARBA" id="ARBA00022723"/>
    </source>
</evidence>
<keyword evidence="8 13" id="KW-0378">Hydrolase</keyword>
<keyword evidence="5 13" id="KW-0479">Metal-binding</keyword>
<evidence type="ECO:0000256" key="9">
    <source>
        <dbReference type="ARBA" id="ARBA00022842"/>
    </source>
</evidence>
<dbReference type="GO" id="GO:0003677">
    <property type="term" value="F:DNA binding"/>
    <property type="evidence" value="ECO:0007669"/>
    <property type="project" value="UniProtKB-UniRule"/>
</dbReference>
<keyword evidence="4 13" id="KW-0540">Nuclease</keyword>
<evidence type="ECO:0000256" key="3">
    <source>
        <dbReference type="ARBA" id="ARBA00010015"/>
    </source>
</evidence>
<dbReference type="SMART" id="SM00891">
    <property type="entry name" value="ERCC4"/>
    <property type="match status" value="1"/>
</dbReference>
<evidence type="ECO:0000256" key="13">
    <source>
        <dbReference type="RuleBase" id="RU369042"/>
    </source>
</evidence>
<evidence type="ECO:0000313" key="15">
    <source>
        <dbReference type="Proteomes" id="UP000492821"/>
    </source>
</evidence>
<dbReference type="InterPro" id="IPR027421">
    <property type="entry name" value="DNA_pol_lamdba_lyase_dom_sf"/>
</dbReference>
<dbReference type="PANTHER" id="PTHR13451:SF0">
    <property type="entry name" value="CROSSOVER JUNCTION ENDONUCLEASE MUS81"/>
    <property type="match status" value="1"/>
</dbReference>
<evidence type="ECO:0000256" key="1">
    <source>
        <dbReference type="ARBA" id="ARBA00001946"/>
    </source>
</evidence>
<dbReference type="GO" id="GO:0046872">
    <property type="term" value="F:metal ion binding"/>
    <property type="evidence" value="ECO:0007669"/>
    <property type="project" value="UniProtKB-UniRule"/>
</dbReference>
<dbReference type="AlphaFoldDB" id="A0A7E4URL2"/>
<evidence type="ECO:0000256" key="4">
    <source>
        <dbReference type="ARBA" id="ARBA00022722"/>
    </source>
</evidence>
<evidence type="ECO:0000313" key="16">
    <source>
        <dbReference type="WBParaSite" id="Pan_g11611.t1"/>
    </source>
</evidence>
<evidence type="ECO:0000256" key="2">
    <source>
        <dbReference type="ARBA" id="ARBA00004123"/>
    </source>
</evidence>
<dbReference type="PANTHER" id="PTHR13451">
    <property type="entry name" value="CLASS II CROSSOVER JUNCTION ENDONUCLEASE MUS81"/>
    <property type="match status" value="1"/>
</dbReference>
<dbReference type="GO" id="GO:0006308">
    <property type="term" value="P:DNA catabolic process"/>
    <property type="evidence" value="ECO:0007669"/>
    <property type="project" value="UniProtKB-UniRule"/>
</dbReference>
<dbReference type="Proteomes" id="UP000492821">
    <property type="component" value="Unassembled WGS sequence"/>
</dbReference>
<organism evidence="15 16">
    <name type="scientific">Panagrellus redivivus</name>
    <name type="common">Microworm</name>
    <dbReference type="NCBI Taxonomy" id="6233"/>
    <lineage>
        <taxon>Eukaryota</taxon>
        <taxon>Metazoa</taxon>
        <taxon>Ecdysozoa</taxon>
        <taxon>Nematoda</taxon>
        <taxon>Chromadorea</taxon>
        <taxon>Rhabditida</taxon>
        <taxon>Tylenchina</taxon>
        <taxon>Panagrolaimomorpha</taxon>
        <taxon>Panagrolaimoidea</taxon>
        <taxon>Panagrolaimidae</taxon>
        <taxon>Panagrellus</taxon>
    </lineage>
</organism>
<evidence type="ECO:0000256" key="10">
    <source>
        <dbReference type="ARBA" id="ARBA00023172"/>
    </source>
</evidence>
<evidence type="ECO:0000256" key="8">
    <source>
        <dbReference type="ARBA" id="ARBA00022801"/>
    </source>
</evidence>
<dbReference type="WBParaSite" id="Pan_g11611.t1">
    <property type="protein sequence ID" value="Pan_g11611.t1"/>
    <property type="gene ID" value="Pan_g11611"/>
</dbReference>
<dbReference type="Pfam" id="PF02732">
    <property type="entry name" value="ERCC4"/>
    <property type="match status" value="1"/>
</dbReference>
<comment type="function">
    <text evidence="13">Interacts with EME1 to form a DNA structure-specific endonuclease with substrate preference for branched DNA structures with a 5'-end at the branch nick. Typical substrates include 3'-flap structures, D-loops, replication forks and nicked Holliday junctions. May be required in mitosis for the processing of stalled or collapsed replication fork intermediates. May be required in meiosis for the repair of meiosis-specific double strand breaks subsequent to single-end invasion (SEI).</text>
</comment>
<dbReference type="SUPFAM" id="SSF52980">
    <property type="entry name" value="Restriction endonuclease-like"/>
    <property type="match status" value="1"/>
</dbReference>
<dbReference type="InterPro" id="IPR047416">
    <property type="entry name" value="XPF_nuclease_Mus81"/>
</dbReference>
<comment type="subcellular location">
    <subcellularLocation>
        <location evidence="2 13">Nucleus</location>
    </subcellularLocation>
</comment>
<dbReference type="GO" id="GO:0005634">
    <property type="term" value="C:nucleus"/>
    <property type="evidence" value="ECO:0007669"/>
    <property type="project" value="UniProtKB-SubCell"/>
</dbReference>
<evidence type="ECO:0000256" key="7">
    <source>
        <dbReference type="ARBA" id="ARBA00022763"/>
    </source>
</evidence>
<dbReference type="InterPro" id="IPR011335">
    <property type="entry name" value="Restrct_endonuc-II-like"/>
</dbReference>
<proteinExistence type="inferred from homology"/>
<evidence type="ECO:0000256" key="11">
    <source>
        <dbReference type="ARBA" id="ARBA00023204"/>
    </source>
</evidence>
<dbReference type="Gene3D" id="3.40.50.10130">
    <property type="match status" value="1"/>
</dbReference>
<name>A0A7E4URL2_PANRE</name>
<keyword evidence="10 13" id="KW-0233">DNA recombination</keyword>
<reference evidence="16" key="2">
    <citation type="submission" date="2020-10" db="UniProtKB">
        <authorList>
            <consortium name="WormBaseParasite"/>
        </authorList>
    </citation>
    <scope>IDENTIFICATION</scope>
</reference>
<keyword evidence="12 13" id="KW-0539">Nucleus</keyword>
<comment type="similarity">
    <text evidence="3 13">Belongs to the XPF family.</text>
</comment>
<dbReference type="InterPro" id="IPR033309">
    <property type="entry name" value="Mus81"/>
</dbReference>
<dbReference type="GO" id="GO:0000727">
    <property type="term" value="P:double-strand break repair via break-induced replication"/>
    <property type="evidence" value="ECO:0007669"/>
    <property type="project" value="UniProtKB-UniRule"/>
</dbReference>
<dbReference type="GO" id="GO:0000712">
    <property type="term" value="P:resolution of meiotic recombination intermediates"/>
    <property type="evidence" value="ECO:0007669"/>
    <property type="project" value="TreeGrafter"/>
</dbReference>
<dbReference type="EC" id="3.1.22.-" evidence="13"/>
<comment type="cofactor">
    <cofactor evidence="1 13">
        <name>Mg(2+)</name>
        <dbReference type="ChEBI" id="CHEBI:18420"/>
    </cofactor>
</comment>
<accession>A0A7E4URL2</accession>
<keyword evidence="6 13" id="KW-0255">Endonuclease</keyword>
<evidence type="ECO:0000259" key="14">
    <source>
        <dbReference type="SMART" id="SM00891"/>
    </source>
</evidence>
<reference evidence="15" key="1">
    <citation type="journal article" date="2013" name="Genetics">
        <title>The draft genome and transcriptome of Panagrellus redivivus are shaped by the harsh demands of a free-living lifestyle.</title>
        <authorList>
            <person name="Srinivasan J."/>
            <person name="Dillman A.R."/>
            <person name="Macchietto M.G."/>
            <person name="Heikkinen L."/>
            <person name="Lakso M."/>
            <person name="Fracchia K.M."/>
            <person name="Antoshechkin I."/>
            <person name="Mortazavi A."/>
            <person name="Wong G."/>
            <person name="Sternberg P.W."/>
        </authorList>
    </citation>
    <scope>NUCLEOTIDE SEQUENCE [LARGE SCALE GENOMIC DNA]</scope>
    <source>
        <strain evidence="15">MT8872</strain>
    </source>
</reference>
<dbReference type="InterPro" id="IPR006166">
    <property type="entry name" value="ERCC4_domain"/>
</dbReference>
<dbReference type="GO" id="GO:0031573">
    <property type="term" value="P:mitotic intra-S DNA damage checkpoint signaling"/>
    <property type="evidence" value="ECO:0007669"/>
    <property type="project" value="TreeGrafter"/>
</dbReference>
<dbReference type="GO" id="GO:0048257">
    <property type="term" value="F:3'-flap endonuclease activity"/>
    <property type="evidence" value="ECO:0007669"/>
    <property type="project" value="TreeGrafter"/>
</dbReference>
<keyword evidence="11 13" id="KW-0234">DNA repair</keyword>
<dbReference type="GO" id="GO:0048476">
    <property type="term" value="C:Holliday junction resolvase complex"/>
    <property type="evidence" value="ECO:0007669"/>
    <property type="project" value="UniProtKB-UniRule"/>
</dbReference>
<dbReference type="Gene3D" id="1.10.150.670">
    <property type="entry name" value="Crossover junction endonuclease EME1, DNA-binding domain"/>
    <property type="match status" value="1"/>
</dbReference>
<keyword evidence="7 13" id="KW-0227">DNA damage</keyword>
<dbReference type="GO" id="GO:0008821">
    <property type="term" value="F:crossover junction DNA endonuclease activity"/>
    <property type="evidence" value="ECO:0007669"/>
    <property type="project" value="UniProtKB-UniRule"/>
</dbReference>
<dbReference type="Gene3D" id="1.10.150.110">
    <property type="entry name" value="DNA polymerase beta, N-terminal domain-like"/>
    <property type="match status" value="1"/>
</dbReference>
<feature type="domain" description="ERCC4" evidence="14">
    <location>
        <begin position="215"/>
        <end position="313"/>
    </location>
</feature>
<evidence type="ECO:0000256" key="6">
    <source>
        <dbReference type="ARBA" id="ARBA00022759"/>
    </source>
</evidence>
<evidence type="ECO:0000256" key="12">
    <source>
        <dbReference type="ARBA" id="ARBA00023242"/>
    </source>
</evidence>
<dbReference type="CDD" id="cd20074">
    <property type="entry name" value="XPF_nuclease_Mus81"/>
    <property type="match status" value="1"/>
</dbReference>
<comment type="subunit">
    <text evidence="13">Interacts with EME1.</text>
</comment>